<dbReference type="InterPro" id="IPR016039">
    <property type="entry name" value="Thiolase-like"/>
</dbReference>
<evidence type="ECO:0000256" key="11">
    <source>
        <dbReference type="ARBA" id="ARBA00051096"/>
    </source>
</evidence>
<evidence type="ECO:0000256" key="7">
    <source>
        <dbReference type="ARBA" id="ARBA00023098"/>
    </source>
</evidence>
<comment type="subcellular location">
    <subcellularLocation>
        <location evidence="12">Cytoplasm</location>
    </subcellularLocation>
</comment>
<dbReference type="NCBIfam" id="NF006829">
    <property type="entry name" value="PRK09352.1"/>
    <property type="match status" value="1"/>
</dbReference>
<evidence type="ECO:0000256" key="12">
    <source>
        <dbReference type="HAMAP-Rule" id="MF_01815"/>
    </source>
</evidence>
<comment type="pathway">
    <text evidence="1 12">Lipid metabolism; fatty acid biosynthesis.</text>
</comment>
<keyword evidence="12" id="KW-0963">Cytoplasm</keyword>
<keyword evidence="6 12" id="KW-0276">Fatty acid metabolism</keyword>
<keyword evidence="16" id="KW-1185">Reference proteome</keyword>
<evidence type="ECO:0000256" key="10">
    <source>
        <dbReference type="ARBA" id="ARBA00023315"/>
    </source>
</evidence>
<dbReference type="Proteomes" id="UP000315167">
    <property type="component" value="Unassembled WGS sequence"/>
</dbReference>
<organism evidence="15 16">
    <name type="scientific">Luteimonas cucumeris</name>
    <dbReference type="NCBI Taxonomy" id="985012"/>
    <lineage>
        <taxon>Bacteria</taxon>
        <taxon>Pseudomonadati</taxon>
        <taxon>Pseudomonadota</taxon>
        <taxon>Gammaproteobacteria</taxon>
        <taxon>Lysobacterales</taxon>
        <taxon>Lysobacteraceae</taxon>
        <taxon>Luteimonas</taxon>
    </lineage>
</organism>
<evidence type="ECO:0000259" key="14">
    <source>
        <dbReference type="Pfam" id="PF08545"/>
    </source>
</evidence>
<keyword evidence="4 12" id="KW-0444">Lipid biosynthesis</keyword>
<dbReference type="EC" id="2.3.1.180" evidence="3 12"/>
<sequence length="331" mass="35418">MSASDPNGRVYARIAGTGSYLPEKVLTNDDLAKMVDTSDEWIVSRSGIRERHIAADGETTCDLAYHAAVRAMEAAGVSADELDLIVLGTTTPDLIFPSTACLLQHRLGASRCPAFDVNAACSGFLFALTVADKFIRSGAAKTVLVVGAETLSRMTDWTDRSTCVLFGDGAGAVVLKADTETGILSTHLHSDGAKKELLWNPVGVSVGFKPEEKNAGVRINMSGSDVFKYAVKALDSLVEETLDANGVDRHDLDWLIPHQANLRIIEATAKRLDMPMDRVIVTVDKHGNTSSGSVPLALDEAVRSGRVQRGQLVLLEAFGGGFTWGSALLRY</sequence>
<keyword evidence="8 12" id="KW-0275">Fatty acid biosynthesis</keyword>
<evidence type="ECO:0000256" key="5">
    <source>
        <dbReference type="ARBA" id="ARBA00022679"/>
    </source>
</evidence>
<comment type="domain">
    <text evidence="12">The last Arg residue of the ACP-binding site is essential for the weak association between ACP/AcpP and FabH.</text>
</comment>
<dbReference type="EMBL" id="VLKN01000003">
    <property type="protein sequence ID" value="TWI03485.1"/>
    <property type="molecule type" value="Genomic_DNA"/>
</dbReference>
<dbReference type="FunFam" id="3.40.47.10:FF:000004">
    <property type="entry name" value="3-oxoacyl-[acyl-carrier-protein] synthase 3"/>
    <property type="match status" value="1"/>
</dbReference>
<dbReference type="HAMAP" id="MF_01815">
    <property type="entry name" value="FabH"/>
    <property type="match status" value="1"/>
</dbReference>
<evidence type="ECO:0000256" key="8">
    <source>
        <dbReference type="ARBA" id="ARBA00023160"/>
    </source>
</evidence>
<comment type="catalytic activity">
    <reaction evidence="11">
        <text>malonyl-[ACP] + acetyl-CoA + H(+) = 3-oxobutanoyl-[ACP] + CO2 + CoA</text>
        <dbReference type="Rhea" id="RHEA:12080"/>
        <dbReference type="Rhea" id="RHEA-COMP:9623"/>
        <dbReference type="Rhea" id="RHEA-COMP:9625"/>
        <dbReference type="ChEBI" id="CHEBI:15378"/>
        <dbReference type="ChEBI" id="CHEBI:16526"/>
        <dbReference type="ChEBI" id="CHEBI:57287"/>
        <dbReference type="ChEBI" id="CHEBI:57288"/>
        <dbReference type="ChEBI" id="CHEBI:78449"/>
        <dbReference type="ChEBI" id="CHEBI:78450"/>
        <dbReference type="EC" id="2.3.1.180"/>
    </reaction>
    <physiologicalReaction direction="left-to-right" evidence="11">
        <dbReference type="Rhea" id="RHEA:12081"/>
    </physiologicalReaction>
</comment>
<keyword evidence="5 12" id="KW-0808">Transferase</keyword>
<protein>
    <recommendedName>
        <fullName evidence="3 12">Beta-ketoacyl-[acyl-carrier-protein] synthase III</fullName>
        <shortName evidence="12">Beta-ketoacyl-ACP synthase III</shortName>
        <shortName evidence="12">KAS III</shortName>
        <ecNumber evidence="3 12">2.3.1.180</ecNumber>
    </recommendedName>
    <alternativeName>
        <fullName evidence="12">3-oxoacyl-[acyl-carrier-protein] synthase 3</fullName>
    </alternativeName>
    <alternativeName>
        <fullName evidence="12">3-oxoacyl-[acyl-carrier-protein] synthase III</fullName>
    </alternativeName>
</protein>
<dbReference type="Pfam" id="PF08541">
    <property type="entry name" value="ACP_syn_III_C"/>
    <property type="match status" value="1"/>
</dbReference>
<dbReference type="NCBIfam" id="TIGR00747">
    <property type="entry name" value="fabH"/>
    <property type="match status" value="1"/>
</dbReference>
<dbReference type="GO" id="GO:0004315">
    <property type="term" value="F:3-oxoacyl-[acyl-carrier-protein] synthase activity"/>
    <property type="evidence" value="ECO:0007669"/>
    <property type="project" value="InterPro"/>
</dbReference>
<dbReference type="GO" id="GO:0006633">
    <property type="term" value="P:fatty acid biosynthetic process"/>
    <property type="evidence" value="ECO:0007669"/>
    <property type="project" value="UniProtKB-UniRule"/>
</dbReference>
<dbReference type="RefSeq" id="WP_144898812.1">
    <property type="nucleotide sequence ID" value="NZ_VLKN01000003.1"/>
</dbReference>
<comment type="similarity">
    <text evidence="2 12">Belongs to the thiolase-like superfamily. FabH family.</text>
</comment>
<evidence type="ECO:0000256" key="9">
    <source>
        <dbReference type="ARBA" id="ARBA00023268"/>
    </source>
</evidence>
<dbReference type="InterPro" id="IPR004655">
    <property type="entry name" value="FabH"/>
</dbReference>
<reference evidence="15 16" key="1">
    <citation type="journal article" date="2015" name="Stand. Genomic Sci.">
        <title>Genomic Encyclopedia of Bacterial and Archaeal Type Strains, Phase III: the genomes of soil and plant-associated and newly described type strains.</title>
        <authorList>
            <person name="Whitman W.B."/>
            <person name="Woyke T."/>
            <person name="Klenk H.P."/>
            <person name="Zhou Y."/>
            <person name="Lilburn T.G."/>
            <person name="Beck B.J."/>
            <person name="De Vos P."/>
            <person name="Vandamme P."/>
            <person name="Eisen J.A."/>
            <person name="Garrity G."/>
            <person name="Hugenholtz P."/>
            <person name="Kyrpides N.C."/>
        </authorList>
    </citation>
    <scope>NUCLEOTIDE SEQUENCE [LARGE SCALE GENOMIC DNA]</scope>
    <source>
        <strain evidence="15 16">CGMCC 1.10821</strain>
    </source>
</reference>
<evidence type="ECO:0000256" key="2">
    <source>
        <dbReference type="ARBA" id="ARBA00008642"/>
    </source>
</evidence>
<comment type="subunit">
    <text evidence="12">Homodimer.</text>
</comment>
<dbReference type="CDD" id="cd00830">
    <property type="entry name" value="KAS_III"/>
    <property type="match status" value="1"/>
</dbReference>
<comment type="function">
    <text evidence="12">Catalyzes the condensation reaction of fatty acid synthesis by the addition to an acyl acceptor of two carbons from malonyl-ACP. Catalyzes the first condensation reaction which initiates fatty acid synthesis and may therefore play a role in governing the total rate of fatty acid production. Possesses both acetoacetyl-ACP synthase and acetyl transacylase activities. Its substrate specificity determines the biosynthesis of branched-chain and/or straight-chain of fatty acids.</text>
</comment>
<accession>A0A562L7C2</accession>
<evidence type="ECO:0000256" key="4">
    <source>
        <dbReference type="ARBA" id="ARBA00022516"/>
    </source>
</evidence>
<evidence type="ECO:0000256" key="6">
    <source>
        <dbReference type="ARBA" id="ARBA00022832"/>
    </source>
</evidence>
<comment type="caution">
    <text evidence="15">The sequence shown here is derived from an EMBL/GenBank/DDBJ whole genome shotgun (WGS) entry which is preliminary data.</text>
</comment>
<name>A0A562L7C2_9GAMM</name>
<dbReference type="SUPFAM" id="SSF53901">
    <property type="entry name" value="Thiolase-like"/>
    <property type="match status" value="1"/>
</dbReference>
<evidence type="ECO:0000313" key="15">
    <source>
        <dbReference type="EMBL" id="TWI03485.1"/>
    </source>
</evidence>
<dbReference type="InterPro" id="IPR013747">
    <property type="entry name" value="ACP_syn_III_C"/>
</dbReference>
<dbReference type="OrthoDB" id="9815506at2"/>
<dbReference type="GO" id="GO:0033818">
    <property type="term" value="F:beta-ketoacyl-acyl-carrier-protein synthase III activity"/>
    <property type="evidence" value="ECO:0007669"/>
    <property type="project" value="UniProtKB-UniRule"/>
</dbReference>
<feature type="active site" evidence="12">
    <location>
        <position position="288"/>
    </location>
</feature>
<dbReference type="Gene3D" id="3.40.47.10">
    <property type="match status" value="1"/>
</dbReference>
<evidence type="ECO:0000313" key="16">
    <source>
        <dbReference type="Proteomes" id="UP000315167"/>
    </source>
</evidence>
<feature type="active site" evidence="12">
    <location>
        <position position="121"/>
    </location>
</feature>
<evidence type="ECO:0000259" key="13">
    <source>
        <dbReference type="Pfam" id="PF08541"/>
    </source>
</evidence>
<dbReference type="GO" id="GO:0005737">
    <property type="term" value="C:cytoplasm"/>
    <property type="evidence" value="ECO:0007669"/>
    <property type="project" value="UniProtKB-SubCell"/>
</dbReference>
<evidence type="ECO:0000256" key="1">
    <source>
        <dbReference type="ARBA" id="ARBA00005194"/>
    </source>
</evidence>
<feature type="domain" description="Beta-ketoacyl-[acyl-carrier-protein] synthase III N-terminal" evidence="14">
    <location>
        <begin position="115"/>
        <end position="192"/>
    </location>
</feature>
<gene>
    <name evidence="12" type="primary">fabH</name>
    <name evidence="15" type="ORF">IP90_01296</name>
</gene>
<proteinExistence type="inferred from homology"/>
<evidence type="ECO:0000256" key="3">
    <source>
        <dbReference type="ARBA" id="ARBA00012333"/>
    </source>
</evidence>
<feature type="domain" description="Beta-ketoacyl-[acyl-carrier-protein] synthase III C-terminal" evidence="13">
    <location>
        <begin position="242"/>
        <end position="331"/>
    </location>
</feature>
<dbReference type="UniPathway" id="UPA00094"/>
<dbReference type="Pfam" id="PF08545">
    <property type="entry name" value="ACP_syn_III"/>
    <property type="match status" value="1"/>
</dbReference>
<keyword evidence="10 12" id="KW-0012">Acyltransferase</keyword>
<feature type="region of interest" description="ACP-binding" evidence="12">
    <location>
        <begin position="259"/>
        <end position="263"/>
    </location>
</feature>
<keyword evidence="9 12" id="KW-0511">Multifunctional enzyme</keyword>
<dbReference type="AlphaFoldDB" id="A0A562L7C2"/>
<dbReference type="PANTHER" id="PTHR43091">
    <property type="entry name" value="3-OXOACYL-[ACYL-CARRIER-PROTEIN] SYNTHASE"/>
    <property type="match status" value="1"/>
</dbReference>
<keyword evidence="7 12" id="KW-0443">Lipid metabolism</keyword>
<feature type="active site" evidence="12">
    <location>
        <position position="258"/>
    </location>
</feature>
<dbReference type="InterPro" id="IPR013751">
    <property type="entry name" value="ACP_syn_III_N"/>
</dbReference>
<dbReference type="PANTHER" id="PTHR43091:SF1">
    <property type="entry name" value="BETA-KETOACYL-[ACYL-CARRIER-PROTEIN] SYNTHASE III, CHLOROPLASTIC"/>
    <property type="match status" value="1"/>
</dbReference>